<evidence type="ECO:0000259" key="1">
    <source>
        <dbReference type="PROSITE" id="PS50234"/>
    </source>
</evidence>
<dbReference type="SUPFAM" id="SSF53300">
    <property type="entry name" value="vWA-like"/>
    <property type="match status" value="1"/>
</dbReference>
<name>A0AAU8ILK4_9ACTN</name>
<dbReference type="PROSITE" id="PS50234">
    <property type="entry name" value="VWFA"/>
    <property type="match status" value="1"/>
</dbReference>
<protein>
    <recommendedName>
        <fullName evidence="1">VWFA domain-containing protein</fullName>
    </recommendedName>
</protein>
<dbReference type="KEGG" id="stac:ABII15_03370"/>
<gene>
    <name evidence="2" type="ORF">ABII15_03370</name>
</gene>
<dbReference type="Gene3D" id="3.40.50.410">
    <property type="entry name" value="von Willebrand factor, type A domain"/>
    <property type="match status" value="1"/>
</dbReference>
<dbReference type="AlphaFoldDB" id="A0AAU8ILK4"/>
<feature type="domain" description="VWFA" evidence="1">
    <location>
        <begin position="17"/>
        <end position="241"/>
    </location>
</feature>
<evidence type="ECO:0000313" key="2">
    <source>
        <dbReference type="EMBL" id="XCJ69060.1"/>
    </source>
</evidence>
<dbReference type="InterPro" id="IPR036465">
    <property type="entry name" value="vWFA_dom_sf"/>
</dbReference>
<reference evidence="2" key="1">
    <citation type="submission" date="2024-06" db="EMBL/GenBank/DDBJ databases">
        <title>Streptomyces sp. strain HUAS MG91 genome sequences.</title>
        <authorList>
            <person name="Mo P."/>
        </authorList>
    </citation>
    <scope>NUCLEOTIDE SEQUENCE</scope>
    <source>
        <strain evidence="2">HUAS MG91</strain>
    </source>
</reference>
<accession>A0AAU8ILK4</accession>
<dbReference type="EMBL" id="CP159534">
    <property type="protein sequence ID" value="XCJ69060.1"/>
    <property type="molecule type" value="Genomic_DNA"/>
</dbReference>
<dbReference type="SMART" id="SM00327">
    <property type="entry name" value="VWA"/>
    <property type="match status" value="1"/>
</dbReference>
<dbReference type="RefSeq" id="WP_353940745.1">
    <property type="nucleotide sequence ID" value="NZ_CP159534.1"/>
</dbReference>
<dbReference type="InterPro" id="IPR002035">
    <property type="entry name" value="VWF_A"/>
</dbReference>
<organism evidence="2">
    <name type="scientific">Streptomyces tabacisoli</name>
    <dbReference type="NCBI Taxonomy" id="3156398"/>
    <lineage>
        <taxon>Bacteria</taxon>
        <taxon>Bacillati</taxon>
        <taxon>Actinomycetota</taxon>
        <taxon>Actinomycetes</taxon>
        <taxon>Kitasatosporales</taxon>
        <taxon>Streptomycetaceae</taxon>
        <taxon>Streptomyces</taxon>
    </lineage>
</organism>
<proteinExistence type="predicted"/>
<sequence>MSVHGIEFGAGYEERQPVVLLLDTSASMGRPAAHPRIDELNAALKSWFDGVRAQERLRTRVETCLITFDSAVRVHDPRAGRLVEVGAAQLDDVDRLFVPVDRLHPPTLRAGGLTRLTEAVETGLELARARYRALQRGRVPVRRPFLWVLTDGAPSDAEGRPLDAAALAGTAERVRRGEADGECVVQVIGVRGADLPMLRVIAPKGASLLENLDFGRILDLLFQSTDDSSPDQDADLIHQQIDDRAERVARMEAMERGLL</sequence>